<evidence type="ECO:0000313" key="4">
    <source>
        <dbReference type="Proteomes" id="UP000824145"/>
    </source>
</evidence>
<comment type="caution">
    <text evidence="3">The sequence shown here is derived from an EMBL/GenBank/DDBJ whole genome shotgun (WGS) entry which is preliminary data.</text>
</comment>
<reference evidence="3" key="2">
    <citation type="journal article" date="2021" name="PeerJ">
        <title>Extensive microbial diversity within the chicken gut microbiome revealed by metagenomics and culture.</title>
        <authorList>
            <person name="Gilroy R."/>
            <person name="Ravi A."/>
            <person name="Getino M."/>
            <person name="Pursley I."/>
            <person name="Horton D.L."/>
            <person name="Alikhan N.F."/>
            <person name="Baker D."/>
            <person name="Gharbi K."/>
            <person name="Hall N."/>
            <person name="Watson M."/>
            <person name="Adriaenssens E.M."/>
            <person name="Foster-Nyarko E."/>
            <person name="Jarju S."/>
            <person name="Secka A."/>
            <person name="Antonio M."/>
            <person name="Oren A."/>
            <person name="Chaudhuri R.R."/>
            <person name="La Ragione R."/>
            <person name="Hildebrand F."/>
            <person name="Pallen M.J."/>
        </authorList>
    </citation>
    <scope>NUCLEOTIDE SEQUENCE</scope>
    <source>
        <strain evidence="3">9366</strain>
    </source>
</reference>
<dbReference type="Proteomes" id="UP000824145">
    <property type="component" value="Unassembled WGS sequence"/>
</dbReference>
<feature type="transmembrane region" description="Helical" evidence="1">
    <location>
        <begin position="562"/>
        <end position="584"/>
    </location>
</feature>
<evidence type="ECO:0008006" key="5">
    <source>
        <dbReference type="Google" id="ProtNLM"/>
    </source>
</evidence>
<dbReference type="AlphaFoldDB" id="A0A9D1MMB8"/>
<feature type="signal peptide" evidence="2">
    <location>
        <begin position="1"/>
        <end position="33"/>
    </location>
</feature>
<keyword evidence="2" id="KW-0732">Signal</keyword>
<feature type="chain" id="PRO_5039175891" description="SH3b domain-containing protein" evidence="2">
    <location>
        <begin position="34"/>
        <end position="596"/>
    </location>
</feature>
<dbReference type="EMBL" id="DVNJ01000015">
    <property type="protein sequence ID" value="HIU62712.1"/>
    <property type="molecule type" value="Genomic_DNA"/>
</dbReference>
<gene>
    <name evidence="3" type="ORF">IAB07_02950</name>
</gene>
<accession>A0A9D1MMB8</accession>
<protein>
    <recommendedName>
        <fullName evidence="5">SH3b domain-containing protein</fullName>
    </recommendedName>
</protein>
<evidence type="ECO:0000313" key="3">
    <source>
        <dbReference type="EMBL" id="HIU62712.1"/>
    </source>
</evidence>
<dbReference type="SUPFAM" id="SSF82171">
    <property type="entry name" value="DPP6 N-terminal domain-like"/>
    <property type="match status" value="1"/>
</dbReference>
<keyword evidence="1" id="KW-0812">Transmembrane</keyword>
<evidence type="ECO:0000256" key="2">
    <source>
        <dbReference type="SAM" id="SignalP"/>
    </source>
</evidence>
<keyword evidence="1" id="KW-1133">Transmembrane helix</keyword>
<sequence>MSIGRKISFLLTAVCALALLLSALFFCAPLAAAENPAPVLLSSDTLFAVSPTHLAYTSGNSLSIVDLSYNEDPFTLENAFEGEAKDLKITSDRIAVLSQSGDKNILTVLSYDKDAGVIDPSATFPAADEPALSAAVCLGVLNDEFLLMSRINVYNVDTKLVQYVPFADPFGDVAAVYYDGASCFYIPEDAAFGAGNMLFAKGAELYLYDTSRTDYSTVSKLTAPSTIYGLTPLSQGLLAVSCADGIYAYDAEKNSLSKLPGVLYPSKIDSEGGFLYAFDSSALSIKRYTITGGALIYNKCYDAEEYNAPEARDIVLPAAAKEGDELVLYRSPRDLEVVARVNGSVLALTRVVYDDGGVLYPYYYCVTESGEYGYVPEGDAALRELTSPEFTAAQPLHGKGETPVYTFPVKSSAIEAYLSTDSSGAVLSLTPGSEEKERVVLSVSGLLDVGSTSWARVYLSRGDEVSIGYVDARLVCPYVAYSPAGVDDFCLTDSKRAGVYVALYAQPDETSEVLGELPDGSELRLVSAFDEESLWTCVYYGDTMAYVLTENLTVSALTTVQITLIIVLCVLAVLGAALAIVITIKRKKKRDSNEET</sequence>
<organism evidence="3 4">
    <name type="scientific">Candidatus Caccalectryoclostridium excrementigallinarum</name>
    <dbReference type="NCBI Taxonomy" id="2840710"/>
    <lineage>
        <taxon>Bacteria</taxon>
        <taxon>Bacillati</taxon>
        <taxon>Bacillota</taxon>
        <taxon>Clostridia</taxon>
        <taxon>Christensenellales</taxon>
        <taxon>Christensenellaceae</taxon>
        <taxon>Christensenellaceae incertae sedis</taxon>
        <taxon>Candidatus Caccalectryoclostridium</taxon>
    </lineage>
</organism>
<evidence type="ECO:0000256" key="1">
    <source>
        <dbReference type="SAM" id="Phobius"/>
    </source>
</evidence>
<reference evidence="3" key="1">
    <citation type="submission" date="2020-10" db="EMBL/GenBank/DDBJ databases">
        <authorList>
            <person name="Gilroy R."/>
        </authorList>
    </citation>
    <scope>NUCLEOTIDE SEQUENCE</scope>
    <source>
        <strain evidence="3">9366</strain>
    </source>
</reference>
<name>A0A9D1MMB8_9FIRM</name>
<keyword evidence="1" id="KW-0472">Membrane</keyword>
<proteinExistence type="predicted"/>